<evidence type="ECO:0000313" key="1">
    <source>
        <dbReference type="EMBL" id="CAG8559797.1"/>
    </source>
</evidence>
<protein>
    <submittedName>
        <fullName evidence="1">11508_t:CDS:1</fullName>
    </submittedName>
</protein>
<comment type="caution">
    <text evidence="1">The sequence shown here is derived from an EMBL/GenBank/DDBJ whole genome shotgun (WGS) entry which is preliminary data.</text>
</comment>
<dbReference type="EMBL" id="CAJVPM010008931">
    <property type="protein sequence ID" value="CAG8559797.1"/>
    <property type="molecule type" value="Genomic_DNA"/>
</dbReference>
<sequence length="196" mass="21477">RLAIHNYMSGINVTQNVITHFDVSNNAIVELDLSKSGNLQILNCSTNPLTKLVLPDFFDPISFDCSNTHLNKVETNSFIFDCQTGTKFTKGTTTLLASSTTSLNNGTIVGIVLVVEIADAVGILFLTIDGRLISSFIFTEASIILSIIDLISTAFFRNPSAICGANKKFCQINLVLLVMKQLHDHVSLGFLKWESF</sequence>
<reference evidence="1" key="1">
    <citation type="submission" date="2021-06" db="EMBL/GenBank/DDBJ databases">
        <authorList>
            <person name="Kallberg Y."/>
            <person name="Tangrot J."/>
            <person name="Rosling A."/>
        </authorList>
    </citation>
    <scope>NUCLEOTIDE SEQUENCE</scope>
    <source>
        <strain evidence="1">AU212A</strain>
    </source>
</reference>
<organism evidence="1 2">
    <name type="scientific">Scutellospora calospora</name>
    <dbReference type="NCBI Taxonomy" id="85575"/>
    <lineage>
        <taxon>Eukaryota</taxon>
        <taxon>Fungi</taxon>
        <taxon>Fungi incertae sedis</taxon>
        <taxon>Mucoromycota</taxon>
        <taxon>Glomeromycotina</taxon>
        <taxon>Glomeromycetes</taxon>
        <taxon>Diversisporales</taxon>
        <taxon>Gigasporaceae</taxon>
        <taxon>Scutellospora</taxon>
    </lineage>
</organism>
<keyword evidence="2" id="KW-1185">Reference proteome</keyword>
<proteinExistence type="predicted"/>
<evidence type="ECO:0000313" key="2">
    <source>
        <dbReference type="Proteomes" id="UP000789860"/>
    </source>
</evidence>
<feature type="non-terminal residue" evidence="1">
    <location>
        <position position="1"/>
    </location>
</feature>
<accession>A0ACA9LZC0</accession>
<name>A0ACA9LZC0_9GLOM</name>
<dbReference type="Proteomes" id="UP000789860">
    <property type="component" value="Unassembled WGS sequence"/>
</dbReference>
<gene>
    <name evidence="1" type="ORF">SCALOS_LOCUS5470</name>
</gene>